<dbReference type="PANTHER" id="PTHR33116:SF78">
    <property type="entry name" value="OS12G0587133 PROTEIN"/>
    <property type="match status" value="1"/>
</dbReference>
<name>J3ME16_ORYBR</name>
<dbReference type="InterPro" id="IPR013103">
    <property type="entry name" value="RVT_2"/>
</dbReference>
<evidence type="ECO:0000313" key="3">
    <source>
        <dbReference type="Proteomes" id="UP000006038"/>
    </source>
</evidence>
<reference evidence="2" key="1">
    <citation type="journal article" date="2013" name="Nat. Commun.">
        <title>Whole-genome sequencing of Oryza brachyantha reveals mechanisms underlying Oryza genome evolution.</title>
        <authorList>
            <person name="Chen J."/>
            <person name="Huang Q."/>
            <person name="Gao D."/>
            <person name="Wang J."/>
            <person name="Lang Y."/>
            <person name="Liu T."/>
            <person name="Li B."/>
            <person name="Bai Z."/>
            <person name="Luis Goicoechea J."/>
            <person name="Liang C."/>
            <person name="Chen C."/>
            <person name="Zhang W."/>
            <person name="Sun S."/>
            <person name="Liao Y."/>
            <person name="Zhang X."/>
            <person name="Yang L."/>
            <person name="Song C."/>
            <person name="Wang M."/>
            <person name="Shi J."/>
            <person name="Liu G."/>
            <person name="Liu J."/>
            <person name="Zhou H."/>
            <person name="Zhou W."/>
            <person name="Yu Q."/>
            <person name="An N."/>
            <person name="Chen Y."/>
            <person name="Cai Q."/>
            <person name="Wang B."/>
            <person name="Liu B."/>
            <person name="Min J."/>
            <person name="Huang Y."/>
            <person name="Wu H."/>
            <person name="Li Z."/>
            <person name="Zhang Y."/>
            <person name="Yin Y."/>
            <person name="Song W."/>
            <person name="Jiang J."/>
            <person name="Jackson S.A."/>
            <person name="Wing R.A."/>
            <person name="Wang J."/>
            <person name="Chen M."/>
        </authorList>
    </citation>
    <scope>NUCLEOTIDE SEQUENCE [LARGE SCALE GENOMIC DNA]</scope>
    <source>
        <strain evidence="2">cv. IRGC 101232</strain>
    </source>
</reference>
<dbReference type="Gramene" id="OB06G22600.1">
    <property type="protein sequence ID" value="OB06G22600.1"/>
    <property type="gene ID" value="OB06G22600"/>
</dbReference>
<feature type="domain" description="Reverse transcriptase Ty1/copia-type" evidence="1">
    <location>
        <begin position="11"/>
        <end position="217"/>
    </location>
</feature>
<dbReference type="EnsemblPlants" id="OB06G22600.1">
    <property type="protein sequence ID" value="OB06G22600.1"/>
    <property type="gene ID" value="OB06G22600"/>
</dbReference>
<dbReference type="eggNOG" id="KOG0017">
    <property type="taxonomic scope" value="Eukaryota"/>
</dbReference>
<accession>J3ME16</accession>
<proteinExistence type="predicted"/>
<protein>
    <recommendedName>
        <fullName evidence="1">Reverse transcriptase Ty1/copia-type domain-containing protein</fullName>
    </recommendedName>
</protein>
<dbReference type="InterPro" id="IPR043502">
    <property type="entry name" value="DNA/RNA_pol_sf"/>
</dbReference>
<dbReference type="Proteomes" id="UP000006038">
    <property type="component" value="Chromosome 6"/>
</dbReference>
<organism evidence="2">
    <name type="scientific">Oryza brachyantha</name>
    <name type="common">malo sina</name>
    <dbReference type="NCBI Taxonomy" id="4533"/>
    <lineage>
        <taxon>Eukaryota</taxon>
        <taxon>Viridiplantae</taxon>
        <taxon>Streptophyta</taxon>
        <taxon>Embryophyta</taxon>
        <taxon>Tracheophyta</taxon>
        <taxon>Spermatophyta</taxon>
        <taxon>Magnoliopsida</taxon>
        <taxon>Liliopsida</taxon>
        <taxon>Poales</taxon>
        <taxon>Poaceae</taxon>
        <taxon>BOP clade</taxon>
        <taxon>Oryzoideae</taxon>
        <taxon>Oryzeae</taxon>
        <taxon>Oryzinae</taxon>
        <taxon>Oryza</taxon>
    </lineage>
</organism>
<dbReference type="eggNOG" id="KOG1075">
    <property type="taxonomic scope" value="Eukaryota"/>
</dbReference>
<reference evidence="2" key="2">
    <citation type="submission" date="2013-04" db="UniProtKB">
        <authorList>
            <consortium name="EnsemblPlants"/>
        </authorList>
    </citation>
    <scope>IDENTIFICATION</scope>
</reference>
<sequence>MAAKAVLINNGTRLVPCPHSANVVFGKWIFKHKFHYDGSHSRHKARWVVCGYSQQHGIDYNETFSPVVKPATTRVVLNLSTSSSWSIHQLNVKNAFLHGTLNETVYCQQPSGFVDPSAPHAMCLLQRSLYGLKPTPRAWYHRFTTYICQLGFTPSASDTLLFVFRDRNRLAYLLLHIDDILKASTTDLLQHITSQPHFEFAMADLGDLRFFLNIFIRHLPDGPFLRTVSSCMHLASLTLRWSNTFYVMSRALYHWTWRPITLGVRAPRRIGVAREPRSFVDRPGSSLRRLVPKLRKEIGLMTNMPKSSVTPIRYNMENLEVISNTLPCEVKDFPCSYLGLLLNMKKPTKAELQVLVARVSDYLPMWKASLMNKAGHLILVQAVLLAIPSNLMIAMDLPKWVTKAIDKRMGFLWSGQEKANSGNCLVAWDRVCRPIGGLGILNMEDMNWALRIDGYGFRKQILTVLGMVYRFRFLVCHAISSIRILNLEWEMGYLCLFGLTNGCKEELLLIWPLVYVCWSLREWSSSTKWLKLSITGNGSLTSGAP</sequence>
<dbReference type="Pfam" id="PF07727">
    <property type="entry name" value="RVT_2"/>
    <property type="match status" value="1"/>
</dbReference>
<dbReference type="SUPFAM" id="SSF56672">
    <property type="entry name" value="DNA/RNA polymerases"/>
    <property type="match status" value="1"/>
</dbReference>
<dbReference type="AlphaFoldDB" id="J3ME16"/>
<dbReference type="HOGENOM" id="CLU_500034_0_0_1"/>
<dbReference type="PANTHER" id="PTHR33116">
    <property type="entry name" value="REVERSE TRANSCRIPTASE ZINC-BINDING DOMAIN-CONTAINING PROTEIN-RELATED-RELATED"/>
    <property type="match status" value="1"/>
</dbReference>
<evidence type="ECO:0000259" key="1">
    <source>
        <dbReference type="Pfam" id="PF07727"/>
    </source>
</evidence>
<dbReference type="STRING" id="4533.J3ME16"/>
<keyword evidence="3" id="KW-1185">Reference proteome</keyword>
<evidence type="ECO:0000313" key="2">
    <source>
        <dbReference type="EnsemblPlants" id="OB06G22600.1"/>
    </source>
</evidence>